<dbReference type="RefSeq" id="WP_069936734.1">
    <property type="nucleotide sequence ID" value="NZ_MAMP01000001.1"/>
</dbReference>
<evidence type="ECO:0000256" key="1">
    <source>
        <dbReference type="ARBA" id="ARBA00022553"/>
    </source>
</evidence>
<reference evidence="3 4" key="1">
    <citation type="submission" date="2016-06" db="EMBL/GenBank/DDBJ databases">
        <title>Domibacillus iocasae genome sequencing.</title>
        <authorList>
            <person name="Verma A."/>
            <person name="Pal Y."/>
            <person name="Ojha A.K."/>
            <person name="Krishnamurthi S."/>
        </authorList>
    </citation>
    <scope>NUCLEOTIDE SEQUENCE [LARGE SCALE GENOMIC DNA]</scope>
    <source>
        <strain evidence="3 4">DSM 29979</strain>
    </source>
</reference>
<dbReference type="Pfam" id="PF01740">
    <property type="entry name" value="STAS"/>
    <property type="match status" value="1"/>
</dbReference>
<evidence type="ECO:0000313" key="4">
    <source>
        <dbReference type="Proteomes" id="UP000095658"/>
    </source>
</evidence>
<dbReference type="InterPro" id="IPR036513">
    <property type="entry name" value="STAS_dom_sf"/>
</dbReference>
<sequence length="280" mass="32079">MDRKDRALYEEINAKAAEISKKWFDTRQKMDGSVYAKNVDLAIEKKLREQHLFTIETIGSGFLADQDLFDQNLHQWTEIVVRSRLEWDTPIYEVIAAINKTRNLIWEFITQYSLVHEEIDKKDVLRWSAIYHPILDTLISEFSTQYYRLTRSRLRGQEKLIEEIDSPIIPVSKGIAVLPLIGIMDERRAASLFESVPVKCTQKKVTHLVMDLSGMNNIDTFGANQLFQLTQSLRLLGVQAVLSGIRPEIAQTAIHLGLNFSQIKTFHGLPQALAHLGFGK</sequence>
<dbReference type="SUPFAM" id="SSF52091">
    <property type="entry name" value="SpoIIaa-like"/>
    <property type="match status" value="1"/>
</dbReference>
<protein>
    <submittedName>
        <fullName evidence="3">Polyvinylalcohol dehydrogenase</fullName>
    </submittedName>
</protein>
<keyword evidence="1" id="KW-0597">Phosphoprotein</keyword>
<dbReference type="EMBL" id="MAMP01000001">
    <property type="protein sequence ID" value="OES46569.1"/>
    <property type="molecule type" value="Genomic_DNA"/>
</dbReference>
<dbReference type="Proteomes" id="UP000095658">
    <property type="component" value="Unassembled WGS sequence"/>
</dbReference>
<accession>A0A1E7DU62</accession>
<evidence type="ECO:0000259" key="2">
    <source>
        <dbReference type="PROSITE" id="PS50801"/>
    </source>
</evidence>
<comment type="caution">
    <text evidence="3">The sequence shown here is derived from an EMBL/GenBank/DDBJ whole genome shotgun (WGS) entry which is preliminary data.</text>
</comment>
<dbReference type="CDD" id="cd07041">
    <property type="entry name" value="STAS_RsbR_RsbS_like"/>
    <property type="match status" value="1"/>
</dbReference>
<keyword evidence="4" id="KW-1185">Reference proteome</keyword>
<evidence type="ECO:0000313" key="3">
    <source>
        <dbReference type="EMBL" id="OES46569.1"/>
    </source>
</evidence>
<gene>
    <name evidence="3" type="ORF">BA724_00485</name>
</gene>
<dbReference type="PROSITE" id="PS50801">
    <property type="entry name" value="STAS"/>
    <property type="match status" value="1"/>
</dbReference>
<dbReference type="InterPro" id="IPR051932">
    <property type="entry name" value="Bact_StressResp_Reg"/>
</dbReference>
<dbReference type="InterPro" id="IPR002645">
    <property type="entry name" value="STAS_dom"/>
</dbReference>
<dbReference type="Gene3D" id="3.30.750.24">
    <property type="entry name" value="STAS domain"/>
    <property type="match status" value="1"/>
</dbReference>
<feature type="domain" description="STAS" evidence="2">
    <location>
        <begin position="165"/>
        <end position="276"/>
    </location>
</feature>
<dbReference type="AlphaFoldDB" id="A0A1E7DU62"/>
<dbReference type="PANTHER" id="PTHR33745">
    <property type="entry name" value="RSBT ANTAGONIST PROTEIN RSBS-RELATED"/>
    <property type="match status" value="1"/>
</dbReference>
<dbReference type="STRING" id="1714016.BA724_00485"/>
<name>A0A1E7DU62_9BACI</name>
<dbReference type="PANTHER" id="PTHR33745:SF3">
    <property type="entry name" value="RSBT CO-ANTAGONIST PROTEIN RSBRC"/>
    <property type="match status" value="1"/>
</dbReference>
<organism evidence="3 4">
    <name type="scientific">Domibacillus iocasae</name>
    <dbReference type="NCBI Taxonomy" id="1714016"/>
    <lineage>
        <taxon>Bacteria</taxon>
        <taxon>Bacillati</taxon>
        <taxon>Bacillota</taxon>
        <taxon>Bacilli</taxon>
        <taxon>Bacillales</taxon>
        <taxon>Bacillaceae</taxon>
        <taxon>Domibacillus</taxon>
    </lineage>
</organism>
<dbReference type="InterPro" id="IPR036248">
    <property type="entry name" value="Clostridium_toxin_transloc"/>
</dbReference>
<proteinExistence type="predicted"/>
<dbReference type="SUPFAM" id="SSF58091">
    <property type="entry name" value="Clostridium neurotoxins, 'coiled-coil' domain"/>
    <property type="match status" value="1"/>
</dbReference>